<dbReference type="Proteomes" id="UP000460435">
    <property type="component" value="Unassembled WGS sequence"/>
</dbReference>
<reference evidence="3 4" key="1">
    <citation type="submission" date="2019-11" db="EMBL/GenBank/DDBJ databases">
        <authorList>
            <person name="Li X.-J."/>
            <person name="Feng X.-M."/>
        </authorList>
    </citation>
    <scope>NUCLEOTIDE SEQUENCE [LARGE SCALE GENOMIC DNA]</scope>
    <source>
        <strain evidence="3 4">XMNu-373</strain>
    </source>
</reference>
<dbReference type="AlphaFoldDB" id="A0A7K3M6C1"/>
<dbReference type="Pfam" id="PF08327">
    <property type="entry name" value="AHSA1"/>
    <property type="match status" value="1"/>
</dbReference>
<keyword evidence="4" id="KW-1185">Reference proteome</keyword>
<gene>
    <name evidence="3" type="ORF">F7O44_17230</name>
</gene>
<evidence type="ECO:0000313" key="3">
    <source>
        <dbReference type="EMBL" id="NDL58816.1"/>
    </source>
</evidence>
<evidence type="ECO:0000313" key="4">
    <source>
        <dbReference type="Proteomes" id="UP000460435"/>
    </source>
</evidence>
<accession>A0A7K3M6C1</accession>
<proteinExistence type="inferred from homology"/>
<evidence type="ECO:0000256" key="1">
    <source>
        <dbReference type="ARBA" id="ARBA00006817"/>
    </source>
</evidence>
<comment type="caution">
    <text evidence="3">The sequence shown here is derived from an EMBL/GenBank/DDBJ whole genome shotgun (WGS) entry which is preliminary data.</text>
</comment>
<dbReference type="Gene3D" id="3.30.530.20">
    <property type="match status" value="1"/>
</dbReference>
<dbReference type="RefSeq" id="WP_162451531.1">
    <property type="nucleotide sequence ID" value="NZ_WLZY01000006.1"/>
</dbReference>
<dbReference type="SUPFAM" id="SSF55961">
    <property type="entry name" value="Bet v1-like"/>
    <property type="match status" value="1"/>
</dbReference>
<name>A0A7K3M6C1_9ACTN</name>
<protein>
    <recommendedName>
        <fullName evidence="2">Activator of Hsp90 ATPase homologue 1/2-like C-terminal domain-containing protein</fullName>
    </recommendedName>
</protein>
<organism evidence="3 4">
    <name type="scientific">Phytoactinopolyspora mesophila</name>
    <dbReference type="NCBI Taxonomy" id="2650750"/>
    <lineage>
        <taxon>Bacteria</taxon>
        <taxon>Bacillati</taxon>
        <taxon>Actinomycetota</taxon>
        <taxon>Actinomycetes</taxon>
        <taxon>Jiangellales</taxon>
        <taxon>Jiangellaceae</taxon>
        <taxon>Phytoactinopolyspora</taxon>
    </lineage>
</organism>
<dbReference type="CDD" id="cd08898">
    <property type="entry name" value="SRPBCC_CalC_Aha1-like_5"/>
    <property type="match status" value="1"/>
</dbReference>
<dbReference type="InterPro" id="IPR023393">
    <property type="entry name" value="START-like_dom_sf"/>
</dbReference>
<evidence type="ECO:0000259" key="2">
    <source>
        <dbReference type="Pfam" id="PF08327"/>
    </source>
</evidence>
<dbReference type="EMBL" id="WLZY01000006">
    <property type="protein sequence ID" value="NDL58816.1"/>
    <property type="molecule type" value="Genomic_DNA"/>
</dbReference>
<feature type="domain" description="Activator of Hsp90 ATPase homologue 1/2-like C-terminal" evidence="2">
    <location>
        <begin position="12"/>
        <end position="139"/>
    </location>
</feature>
<dbReference type="InterPro" id="IPR013538">
    <property type="entry name" value="ASHA1/2-like_C"/>
</dbReference>
<comment type="similarity">
    <text evidence="1">Belongs to the AHA1 family.</text>
</comment>
<sequence length="148" mass="16824">MQDSIEREVVVRAPIERVWAVLTEPTYVGRWFGQHAEFDLREGAPARFGWDEHGWFSARIEKVERPHLFSFRWAEDPDVALEDSPSTLVEFTLTDAGEGTRVHVTESGFASFPQARHRVALDDHIEGWRIELGDLVALLDELDGVVAP</sequence>